<dbReference type="Pfam" id="PF01202">
    <property type="entry name" value="SKI"/>
    <property type="match status" value="1"/>
</dbReference>
<feature type="binding site" evidence="11">
    <location>
        <position position="52"/>
    </location>
    <ligand>
        <name>substrate</name>
    </ligand>
</feature>
<proteinExistence type="inferred from homology"/>
<evidence type="ECO:0000256" key="7">
    <source>
        <dbReference type="ARBA" id="ARBA00022777"/>
    </source>
</evidence>
<reference evidence="12" key="1">
    <citation type="journal article" date="2014" name="Int. J. Syst. Evol. Microbiol.">
        <title>Complete genome sequence of Corynebacterium casei LMG S-19264T (=DSM 44701T), isolated from a smear-ripened cheese.</title>
        <authorList>
            <consortium name="US DOE Joint Genome Institute (JGI-PGF)"/>
            <person name="Walter F."/>
            <person name="Albersmeier A."/>
            <person name="Kalinowski J."/>
            <person name="Ruckert C."/>
        </authorList>
    </citation>
    <scope>NUCLEOTIDE SEQUENCE</scope>
    <source>
        <strain evidence="12">KCTC 42590</strain>
    </source>
</reference>
<name>A0A919AHY7_9PROT</name>
<comment type="caution">
    <text evidence="11">Lacks conserved residue(s) required for the propagation of feature annotation.</text>
</comment>
<dbReference type="PANTHER" id="PTHR21087:SF16">
    <property type="entry name" value="SHIKIMATE KINASE 1, CHLOROPLASTIC"/>
    <property type="match status" value="1"/>
</dbReference>
<gene>
    <name evidence="11 12" type="primary">aroK</name>
    <name evidence="12" type="ORF">GCM10017044_00430</name>
</gene>
<sequence length="210" mass="23805">MQKETAKKRPFRRSQAPKVNKSIVLVGLMGAGKTTVGRRLAKKLGLEFVDSDHEIERAADMSVSDIFSNFGEEEFRAGERRVIARLMTGKPKVVATGGGAFINEETRALIKEKALSVWLDADIDILVERTGRRDTRPLLRDGDPKEILMRLAEERAPKYAEADIKVQSCLGPHEDVVRDIVRAVNKKLSRRHNRRRFHTRFKKNTDQTGT</sequence>
<dbReference type="InterPro" id="IPR031322">
    <property type="entry name" value="Shikimate/glucono_kinase"/>
</dbReference>
<dbReference type="PRINTS" id="PR01100">
    <property type="entry name" value="SHIKIMTKNASE"/>
</dbReference>
<comment type="caution">
    <text evidence="12">The sequence shown here is derived from an EMBL/GenBank/DDBJ whole genome shotgun (WGS) entry which is preliminary data.</text>
</comment>
<evidence type="ECO:0000256" key="10">
    <source>
        <dbReference type="ARBA" id="ARBA00048567"/>
    </source>
</evidence>
<dbReference type="PROSITE" id="PS01128">
    <property type="entry name" value="SHIKIMATE_KINASE"/>
    <property type="match status" value="1"/>
</dbReference>
<dbReference type="Gene3D" id="3.40.50.300">
    <property type="entry name" value="P-loop containing nucleotide triphosphate hydrolases"/>
    <property type="match status" value="1"/>
</dbReference>
<accession>A0A919AHY7</accession>
<organism evidence="12 13">
    <name type="scientific">Kordiimonas sediminis</name>
    <dbReference type="NCBI Taxonomy" id="1735581"/>
    <lineage>
        <taxon>Bacteria</taxon>
        <taxon>Pseudomonadati</taxon>
        <taxon>Pseudomonadota</taxon>
        <taxon>Alphaproteobacteria</taxon>
        <taxon>Kordiimonadales</taxon>
        <taxon>Kordiimonadaceae</taxon>
        <taxon>Kordiimonas</taxon>
    </lineage>
</organism>
<dbReference type="Proteomes" id="UP000630923">
    <property type="component" value="Unassembled WGS sequence"/>
</dbReference>
<evidence type="ECO:0000256" key="4">
    <source>
        <dbReference type="ARBA" id="ARBA00022605"/>
    </source>
</evidence>
<dbReference type="PANTHER" id="PTHR21087">
    <property type="entry name" value="SHIKIMATE KINASE"/>
    <property type="match status" value="1"/>
</dbReference>
<keyword evidence="9 11" id="KW-0057">Aromatic amino acid biosynthesis</keyword>
<evidence type="ECO:0000256" key="9">
    <source>
        <dbReference type="ARBA" id="ARBA00023141"/>
    </source>
</evidence>
<feature type="binding site" evidence="11">
    <location>
        <position position="155"/>
    </location>
    <ligand>
        <name>substrate</name>
    </ligand>
</feature>
<feature type="binding site" evidence="11">
    <location>
        <position position="34"/>
    </location>
    <ligand>
        <name>Mg(2+)</name>
        <dbReference type="ChEBI" id="CHEBI:18420"/>
    </ligand>
</feature>
<dbReference type="GO" id="GO:0005829">
    <property type="term" value="C:cytosol"/>
    <property type="evidence" value="ECO:0007669"/>
    <property type="project" value="TreeGrafter"/>
</dbReference>
<feature type="binding site" evidence="11">
    <location>
        <position position="136"/>
    </location>
    <ligand>
        <name>ATP</name>
        <dbReference type="ChEBI" id="CHEBI:30616"/>
    </ligand>
</feature>
<comment type="similarity">
    <text evidence="2 11">Belongs to the shikimate kinase family.</text>
</comment>
<dbReference type="InterPro" id="IPR023000">
    <property type="entry name" value="Shikimate_kinase_CS"/>
</dbReference>
<dbReference type="EC" id="2.7.1.71" evidence="3 11"/>
<keyword evidence="4 11" id="KW-0028">Amino-acid biosynthesis</keyword>
<dbReference type="GO" id="GO:0009073">
    <property type="term" value="P:aromatic amino acid family biosynthetic process"/>
    <property type="evidence" value="ECO:0007669"/>
    <property type="project" value="UniProtKB-KW"/>
</dbReference>
<evidence type="ECO:0000256" key="11">
    <source>
        <dbReference type="HAMAP-Rule" id="MF_00109"/>
    </source>
</evidence>
<dbReference type="InterPro" id="IPR000623">
    <property type="entry name" value="Shikimate_kinase/TSH1"/>
</dbReference>
<evidence type="ECO:0000256" key="6">
    <source>
        <dbReference type="ARBA" id="ARBA00022741"/>
    </source>
</evidence>
<keyword evidence="11" id="KW-0963">Cytoplasm</keyword>
<feature type="binding site" evidence="11">
    <location>
        <position position="98"/>
    </location>
    <ligand>
        <name>substrate</name>
    </ligand>
</feature>
<dbReference type="GO" id="GO:0005524">
    <property type="term" value="F:ATP binding"/>
    <property type="evidence" value="ECO:0007669"/>
    <property type="project" value="UniProtKB-UniRule"/>
</dbReference>
<feature type="binding site" evidence="11">
    <location>
        <begin position="30"/>
        <end position="35"/>
    </location>
    <ligand>
        <name>ATP</name>
        <dbReference type="ChEBI" id="CHEBI:30616"/>
    </ligand>
</feature>
<dbReference type="GO" id="GO:0004765">
    <property type="term" value="F:shikimate kinase activity"/>
    <property type="evidence" value="ECO:0007669"/>
    <property type="project" value="UniProtKB-UniRule"/>
</dbReference>
<keyword evidence="5 11" id="KW-0808">Transferase</keyword>
<keyword evidence="11" id="KW-0479">Metal-binding</keyword>
<dbReference type="GO" id="GO:0000287">
    <property type="term" value="F:magnesium ion binding"/>
    <property type="evidence" value="ECO:0007669"/>
    <property type="project" value="UniProtKB-UniRule"/>
</dbReference>
<keyword evidence="11" id="KW-0460">Magnesium</keyword>
<dbReference type="RefSeq" id="WP_191249552.1">
    <property type="nucleotide sequence ID" value="NZ_BNCI01000001.1"/>
</dbReference>
<evidence type="ECO:0000313" key="13">
    <source>
        <dbReference type="Proteomes" id="UP000630923"/>
    </source>
</evidence>
<keyword evidence="6 11" id="KW-0547">Nucleotide-binding</keyword>
<comment type="cofactor">
    <cofactor evidence="11">
        <name>Mg(2+)</name>
        <dbReference type="ChEBI" id="CHEBI:18420"/>
    </cofactor>
    <text evidence="11">Binds 1 Mg(2+) ion per subunit.</text>
</comment>
<evidence type="ECO:0000256" key="1">
    <source>
        <dbReference type="ARBA" id="ARBA00004842"/>
    </source>
</evidence>
<dbReference type="EMBL" id="BNCI01000001">
    <property type="protein sequence ID" value="GHF10664.1"/>
    <property type="molecule type" value="Genomic_DNA"/>
</dbReference>
<dbReference type="GO" id="GO:0008652">
    <property type="term" value="P:amino acid biosynthetic process"/>
    <property type="evidence" value="ECO:0007669"/>
    <property type="project" value="UniProtKB-KW"/>
</dbReference>
<dbReference type="HAMAP" id="MF_00109">
    <property type="entry name" value="Shikimate_kinase"/>
    <property type="match status" value="1"/>
</dbReference>
<keyword evidence="8 11" id="KW-0067">ATP-binding</keyword>
<evidence type="ECO:0000256" key="5">
    <source>
        <dbReference type="ARBA" id="ARBA00022679"/>
    </source>
</evidence>
<comment type="function">
    <text evidence="11">Catalyzes the specific phosphorylation of the 3-hydroxyl group of shikimic acid using ATP as a cosubstrate.</text>
</comment>
<evidence type="ECO:0000256" key="3">
    <source>
        <dbReference type="ARBA" id="ARBA00012154"/>
    </source>
</evidence>
<comment type="subunit">
    <text evidence="11">Monomer.</text>
</comment>
<evidence type="ECO:0000256" key="2">
    <source>
        <dbReference type="ARBA" id="ARBA00006997"/>
    </source>
</evidence>
<comment type="pathway">
    <text evidence="1 11">Metabolic intermediate biosynthesis; chorismate biosynthesis; chorismate from D-erythrose 4-phosphate and phosphoenolpyruvate: step 5/7.</text>
</comment>
<dbReference type="GO" id="GO:0009423">
    <property type="term" value="P:chorismate biosynthetic process"/>
    <property type="evidence" value="ECO:0007669"/>
    <property type="project" value="UniProtKB-UniRule"/>
</dbReference>
<keyword evidence="13" id="KW-1185">Reference proteome</keyword>
<dbReference type="AlphaFoldDB" id="A0A919AHY7"/>
<comment type="subcellular location">
    <subcellularLocation>
        <location evidence="11">Cytoplasm</location>
    </subcellularLocation>
</comment>
<evidence type="ECO:0000313" key="12">
    <source>
        <dbReference type="EMBL" id="GHF10664.1"/>
    </source>
</evidence>
<dbReference type="NCBIfam" id="NF010552">
    <property type="entry name" value="PRK13946.1"/>
    <property type="match status" value="1"/>
</dbReference>
<evidence type="ECO:0000256" key="8">
    <source>
        <dbReference type="ARBA" id="ARBA00022840"/>
    </source>
</evidence>
<dbReference type="SUPFAM" id="SSF52540">
    <property type="entry name" value="P-loop containing nucleoside triphosphate hydrolases"/>
    <property type="match status" value="1"/>
</dbReference>
<dbReference type="InterPro" id="IPR027417">
    <property type="entry name" value="P-loop_NTPase"/>
</dbReference>
<reference evidence="12" key="2">
    <citation type="submission" date="2020-09" db="EMBL/GenBank/DDBJ databases">
        <authorList>
            <person name="Sun Q."/>
            <person name="Kim S."/>
        </authorList>
    </citation>
    <scope>NUCLEOTIDE SEQUENCE</scope>
    <source>
        <strain evidence="12">KCTC 42590</strain>
    </source>
</reference>
<protein>
    <recommendedName>
        <fullName evidence="3 11">Shikimate kinase</fullName>
        <shortName evidence="11">SK</shortName>
        <ecNumber evidence="3 11">2.7.1.71</ecNumber>
    </recommendedName>
</protein>
<feature type="binding site" evidence="11">
    <location>
        <position position="76"/>
    </location>
    <ligand>
        <name>substrate</name>
    </ligand>
</feature>
<keyword evidence="7 11" id="KW-0418">Kinase</keyword>
<dbReference type="CDD" id="cd00464">
    <property type="entry name" value="SK"/>
    <property type="match status" value="1"/>
</dbReference>
<comment type="catalytic activity">
    <reaction evidence="10 11">
        <text>shikimate + ATP = 3-phosphoshikimate + ADP + H(+)</text>
        <dbReference type="Rhea" id="RHEA:13121"/>
        <dbReference type="ChEBI" id="CHEBI:15378"/>
        <dbReference type="ChEBI" id="CHEBI:30616"/>
        <dbReference type="ChEBI" id="CHEBI:36208"/>
        <dbReference type="ChEBI" id="CHEBI:145989"/>
        <dbReference type="ChEBI" id="CHEBI:456216"/>
        <dbReference type="EC" id="2.7.1.71"/>
    </reaction>
</comment>